<reference evidence="2" key="1">
    <citation type="submission" date="2021-04" db="EMBL/GenBank/DDBJ databases">
        <title>Luteolibacter sp. 32A isolated from the skin of an Anderson's salamander (Ambystoma andersonii).</title>
        <authorList>
            <person name="Spergser J."/>
            <person name="Busse H.-J."/>
        </authorList>
    </citation>
    <scope>NUCLEOTIDE SEQUENCE</scope>
    <source>
        <strain evidence="2">32A</strain>
    </source>
</reference>
<feature type="signal peptide" evidence="1">
    <location>
        <begin position="1"/>
        <end position="23"/>
    </location>
</feature>
<feature type="chain" id="PRO_5037547702" evidence="1">
    <location>
        <begin position="24"/>
        <end position="244"/>
    </location>
</feature>
<gene>
    <name evidence="2" type="ORF">KBB96_11305</name>
</gene>
<evidence type="ECO:0000313" key="3">
    <source>
        <dbReference type="Proteomes" id="UP000676169"/>
    </source>
</evidence>
<proteinExistence type="predicted"/>
<protein>
    <submittedName>
        <fullName evidence="2">Uncharacterized protein</fullName>
    </submittedName>
</protein>
<name>A0A975G605_9BACT</name>
<keyword evidence="1" id="KW-0732">Signal</keyword>
<organism evidence="2 3">
    <name type="scientific">Luteolibacter ambystomatis</name>
    <dbReference type="NCBI Taxonomy" id="2824561"/>
    <lineage>
        <taxon>Bacteria</taxon>
        <taxon>Pseudomonadati</taxon>
        <taxon>Verrucomicrobiota</taxon>
        <taxon>Verrucomicrobiia</taxon>
        <taxon>Verrucomicrobiales</taxon>
        <taxon>Verrucomicrobiaceae</taxon>
        <taxon>Luteolibacter</taxon>
    </lineage>
</organism>
<evidence type="ECO:0000256" key="1">
    <source>
        <dbReference type="SAM" id="SignalP"/>
    </source>
</evidence>
<evidence type="ECO:0000313" key="2">
    <source>
        <dbReference type="EMBL" id="QUE49460.1"/>
    </source>
</evidence>
<dbReference type="KEGG" id="lamb:KBB96_11305"/>
<sequence length="244" mass="26797">MKTSAASLLACLIIALCPAPLRAAPSVWCWAPGMQYPVRMNSLNLGLGLSLGRPYYYRIYGVAGTLTLGDQASGATADPSDSQRRFRKNQLLSLGSYVNSYSYVKLKVNDTRFYDKWLEVSGDRPNVTLAPVRYMGDTWIVQKEFGTPDTRLDFYLAGLGLGSLLGFDPPYYNLNPSGYFYVVGEYLATPPTPTGKITVSKNYVLNNASIPVTYHIDHGFNLNGETPPFSGYDPSGEVRFVAGN</sequence>
<keyword evidence="3" id="KW-1185">Reference proteome</keyword>
<dbReference type="EMBL" id="CP073100">
    <property type="protein sequence ID" value="QUE49460.1"/>
    <property type="molecule type" value="Genomic_DNA"/>
</dbReference>
<accession>A0A975G605</accession>
<dbReference type="Proteomes" id="UP000676169">
    <property type="component" value="Chromosome"/>
</dbReference>
<dbReference type="RefSeq" id="WP_211629545.1">
    <property type="nucleotide sequence ID" value="NZ_CP073100.1"/>
</dbReference>
<dbReference type="AlphaFoldDB" id="A0A975G605"/>